<dbReference type="EMBL" id="JADCTT010000005">
    <property type="protein sequence ID" value="KAF9752299.1"/>
    <property type="molecule type" value="Genomic_DNA"/>
</dbReference>
<sequence>MAELMANPGSEIPLITKLSHSALSACIDYSRMAAKMSPIERHVYAVVEERCCGLRLTWPMPRRLMHMEAFSTHGGRYVNVKPNLTSNGRFYLQHIVALKEMISLFISNIDLFSFFLFSSYRHYIHLWYMPTALSRSIH</sequence>
<dbReference type="AlphaFoldDB" id="A0A8H7NAQ2"/>
<comment type="caution">
    <text evidence="1">The sequence shown here is derived from an EMBL/GenBank/DDBJ whole genome shotgun (WGS) entry which is preliminary data.</text>
</comment>
<dbReference type="Proteomes" id="UP000616885">
    <property type="component" value="Unassembled WGS sequence"/>
</dbReference>
<protein>
    <submittedName>
        <fullName evidence="1">Uncharacterized protein</fullName>
    </submittedName>
</protein>
<accession>A0A8H7NAQ2</accession>
<proteinExistence type="predicted"/>
<name>A0A8H7NAQ2_BIOOC</name>
<organism evidence="1 2">
    <name type="scientific">Bionectria ochroleuca</name>
    <name type="common">Gliocladium roseum</name>
    <dbReference type="NCBI Taxonomy" id="29856"/>
    <lineage>
        <taxon>Eukaryota</taxon>
        <taxon>Fungi</taxon>
        <taxon>Dikarya</taxon>
        <taxon>Ascomycota</taxon>
        <taxon>Pezizomycotina</taxon>
        <taxon>Sordariomycetes</taxon>
        <taxon>Hypocreomycetidae</taxon>
        <taxon>Hypocreales</taxon>
        <taxon>Bionectriaceae</taxon>
        <taxon>Clonostachys</taxon>
    </lineage>
</organism>
<gene>
    <name evidence="1" type="ORF">IM811_014093</name>
</gene>
<evidence type="ECO:0000313" key="1">
    <source>
        <dbReference type="EMBL" id="KAF9752299.1"/>
    </source>
</evidence>
<reference evidence="1" key="1">
    <citation type="submission" date="2020-10" db="EMBL/GenBank/DDBJ databases">
        <title>High-Quality Genome Resource of Clonostachys rosea strain S41 by Oxford Nanopore Long-Read Sequencing.</title>
        <authorList>
            <person name="Wang H."/>
        </authorList>
    </citation>
    <scope>NUCLEOTIDE SEQUENCE</scope>
    <source>
        <strain evidence="1">S41</strain>
    </source>
</reference>
<evidence type="ECO:0000313" key="2">
    <source>
        <dbReference type="Proteomes" id="UP000616885"/>
    </source>
</evidence>